<dbReference type="Pfam" id="PF08478">
    <property type="entry name" value="POTRA_1"/>
    <property type="match status" value="1"/>
</dbReference>
<dbReference type="AlphaFoldDB" id="A0A918WLJ3"/>
<comment type="caution">
    <text evidence="11">The sequence shown here is derived from an EMBL/GenBank/DDBJ whole genome shotgun (WGS) entry which is preliminary data.</text>
</comment>
<reference evidence="11" key="1">
    <citation type="journal article" date="2014" name="Int. J. Syst. Evol. Microbiol.">
        <title>Complete genome sequence of Corynebacterium casei LMG S-19264T (=DSM 44701T), isolated from a smear-ripened cheese.</title>
        <authorList>
            <consortium name="US DOE Joint Genome Institute (JGI-PGF)"/>
            <person name="Walter F."/>
            <person name="Albersmeier A."/>
            <person name="Kalinowski J."/>
            <person name="Ruckert C."/>
        </authorList>
    </citation>
    <scope>NUCLEOTIDE SEQUENCE</scope>
    <source>
        <strain evidence="11">KCTC 23310</strain>
    </source>
</reference>
<evidence type="ECO:0000256" key="7">
    <source>
        <dbReference type="ARBA" id="ARBA00023136"/>
    </source>
</evidence>
<dbReference type="PROSITE" id="PS51779">
    <property type="entry name" value="POTRA"/>
    <property type="match status" value="1"/>
</dbReference>
<dbReference type="PANTHER" id="PTHR35851">
    <property type="entry name" value="CELL DIVISION PROTEIN FTSQ"/>
    <property type="match status" value="1"/>
</dbReference>
<organism evidence="11 12">
    <name type="scientific">Neogemmobacter tilapiae</name>
    <dbReference type="NCBI Taxonomy" id="875041"/>
    <lineage>
        <taxon>Bacteria</taxon>
        <taxon>Pseudomonadati</taxon>
        <taxon>Pseudomonadota</taxon>
        <taxon>Alphaproteobacteria</taxon>
        <taxon>Rhodobacterales</taxon>
        <taxon>Paracoccaceae</taxon>
        <taxon>Neogemmobacter</taxon>
    </lineage>
</organism>
<keyword evidence="8 9" id="KW-0131">Cell cycle</keyword>
<evidence type="ECO:0000256" key="6">
    <source>
        <dbReference type="ARBA" id="ARBA00022989"/>
    </source>
</evidence>
<proteinExistence type="inferred from homology"/>
<evidence type="ECO:0000256" key="4">
    <source>
        <dbReference type="ARBA" id="ARBA00022618"/>
    </source>
</evidence>
<keyword evidence="4 9" id="KW-0132">Cell division</keyword>
<keyword evidence="7 9" id="KW-0472">Membrane</keyword>
<dbReference type="Pfam" id="PF03799">
    <property type="entry name" value="FtsQ_DivIB_C"/>
    <property type="match status" value="1"/>
</dbReference>
<gene>
    <name evidence="9 11" type="primary">ftsQ</name>
    <name evidence="11" type="ORF">GCM10007315_20860</name>
</gene>
<dbReference type="GO" id="GO:0005886">
    <property type="term" value="C:plasma membrane"/>
    <property type="evidence" value="ECO:0007669"/>
    <property type="project" value="UniProtKB-SubCell"/>
</dbReference>
<evidence type="ECO:0000256" key="3">
    <source>
        <dbReference type="ARBA" id="ARBA00022519"/>
    </source>
</evidence>
<name>A0A918WLJ3_9RHOB</name>
<dbReference type="RefSeq" id="WP_189411615.1">
    <property type="nucleotide sequence ID" value="NZ_BMYJ01000006.1"/>
</dbReference>
<evidence type="ECO:0000313" key="12">
    <source>
        <dbReference type="Proteomes" id="UP000638981"/>
    </source>
</evidence>
<dbReference type="InterPro" id="IPR026579">
    <property type="entry name" value="FtsQ"/>
</dbReference>
<keyword evidence="2 9" id="KW-1003">Cell membrane</keyword>
<evidence type="ECO:0000256" key="8">
    <source>
        <dbReference type="ARBA" id="ARBA00023306"/>
    </source>
</evidence>
<dbReference type="InterPro" id="IPR034746">
    <property type="entry name" value="POTRA"/>
</dbReference>
<dbReference type="EMBL" id="BMYJ01000006">
    <property type="protein sequence ID" value="GHC57287.1"/>
    <property type="molecule type" value="Genomic_DNA"/>
</dbReference>
<dbReference type="HAMAP" id="MF_00911">
    <property type="entry name" value="FtsQ_subfam"/>
    <property type="match status" value="1"/>
</dbReference>
<reference evidence="11" key="2">
    <citation type="submission" date="2020-09" db="EMBL/GenBank/DDBJ databases">
        <authorList>
            <person name="Sun Q."/>
            <person name="Kim S."/>
        </authorList>
    </citation>
    <scope>NUCLEOTIDE SEQUENCE</scope>
    <source>
        <strain evidence="11">KCTC 23310</strain>
    </source>
</reference>
<dbReference type="GO" id="GO:0032153">
    <property type="term" value="C:cell division site"/>
    <property type="evidence" value="ECO:0007669"/>
    <property type="project" value="UniProtKB-UniRule"/>
</dbReference>
<dbReference type="GO" id="GO:0043093">
    <property type="term" value="P:FtsZ-dependent cytokinesis"/>
    <property type="evidence" value="ECO:0007669"/>
    <property type="project" value="UniProtKB-UniRule"/>
</dbReference>
<dbReference type="InterPro" id="IPR013685">
    <property type="entry name" value="POTRA_FtsQ_type"/>
</dbReference>
<dbReference type="GO" id="GO:0090529">
    <property type="term" value="P:cell septum assembly"/>
    <property type="evidence" value="ECO:0007669"/>
    <property type="project" value="InterPro"/>
</dbReference>
<evidence type="ECO:0000256" key="9">
    <source>
        <dbReference type="HAMAP-Rule" id="MF_00911"/>
    </source>
</evidence>
<comment type="similarity">
    <text evidence="9">Belongs to the FtsQ/DivIB family. FtsQ subfamily.</text>
</comment>
<protein>
    <recommendedName>
        <fullName evidence="9">Cell division protein FtsQ</fullName>
    </recommendedName>
</protein>
<dbReference type="Gene3D" id="3.40.50.11690">
    <property type="entry name" value="Cell division protein FtsQ/DivIB"/>
    <property type="match status" value="1"/>
</dbReference>
<sequence length="307" mass="34341">MRSLNPFRKAAPEPGLRRDPAPSRWAYRMERLWLTPLFRALMRVGLPAFVVTLSVGLYLNDETRRQGLVQGWDNLVNKVEQRPEFMVTLMEVEGANAALADAVRDIAALDLPKSSFEIDLPATQALIEQLDAVAHADLRIRGGGVLQVTVTEREPAIIWRRDPAEGETGLDLLDKTGRRVAMILSRKDRPDLPLIAGQGADEVVAEAMDLLAAAEPHLGTRLRGLVRMGERRWDVVLDRDQRILLPEHDPLAALNQLIAMDQRERLLARDILAVDLRLAVRPTIRLTPRALAQLRGEQGLVTVENEL</sequence>
<evidence type="ECO:0000259" key="10">
    <source>
        <dbReference type="PROSITE" id="PS51779"/>
    </source>
</evidence>
<dbReference type="Proteomes" id="UP000638981">
    <property type="component" value="Unassembled WGS sequence"/>
</dbReference>
<dbReference type="PANTHER" id="PTHR35851:SF1">
    <property type="entry name" value="CELL DIVISION PROTEIN FTSQ"/>
    <property type="match status" value="1"/>
</dbReference>
<evidence type="ECO:0000313" key="11">
    <source>
        <dbReference type="EMBL" id="GHC57287.1"/>
    </source>
</evidence>
<comment type="subcellular location">
    <subcellularLocation>
        <location evidence="9">Cell inner membrane</location>
        <topology evidence="9">Single-pass type II membrane protein</topology>
    </subcellularLocation>
    <subcellularLocation>
        <location evidence="1">Membrane</location>
    </subcellularLocation>
    <text evidence="9">Localizes to the division septum.</text>
</comment>
<keyword evidence="6 9" id="KW-1133">Transmembrane helix</keyword>
<keyword evidence="12" id="KW-1185">Reference proteome</keyword>
<comment type="function">
    <text evidence="9">Essential cell division protein.</text>
</comment>
<evidence type="ECO:0000256" key="2">
    <source>
        <dbReference type="ARBA" id="ARBA00022475"/>
    </source>
</evidence>
<feature type="domain" description="POTRA" evidence="10">
    <location>
        <begin position="85"/>
        <end position="153"/>
    </location>
</feature>
<dbReference type="InterPro" id="IPR045335">
    <property type="entry name" value="FtsQ_C_sf"/>
</dbReference>
<dbReference type="InterPro" id="IPR005548">
    <property type="entry name" value="Cell_div_FtsQ/DivIB_C"/>
</dbReference>
<keyword evidence="5 9" id="KW-0812">Transmembrane</keyword>
<evidence type="ECO:0000256" key="5">
    <source>
        <dbReference type="ARBA" id="ARBA00022692"/>
    </source>
</evidence>
<accession>A0A918WLJ3</accession>
<keyword evidence="3 9" id="KW-0997">Cell inner membrane</keyword>
<evidence type="ECO:0000256" key="1">
    <source>
        <dbReference type="ARBA" id="ARBA00004370"/>
    </source>
</evidence>